<protein>
    <submittedName>
        <fullName evidence="1">Superfamily II DNA and RNA helicase</fullName>
    </submittedName>
</protein>
<proteinExistence type="predicted"/>
<dbReference type="Proteomes" id="UP000319716">
    <property type="component" value="Unassembled WGS sequence"/>
</dbReference>
<evidence type="ECO:0000313" key="2">
    <source>
        <dbReference type="Proteomes" id="UP000319716"/>
    </source>
</evidence>
<reference evidence="1 2" key="1">
    <citation type="submission" date="2017-11" db="EMBL/GenBank/DDBJ databases">
        <title>Draft Genome Sequence of Sporolactobacillus inulinus NBRC 111894 Isolated from Koso, a Japanese Sugar-Vegetable Fermented Beverage.</title>
        <authorList>
            <person name="Chiou T.Y."/>
            <person name="Oshima K."/>
            <person name="Suda W."/>
            <person name="Hattori M."/>
            <person name="Takahashi T."/>
        </authorList>
    </citation>
    <scope>NUCLEOTIDE SEQUENCE [LARGE SCALE GENOMIC DNA]</scope>
    <source>
        <strain evidence="1 2">NBRC111894</strain>
    </source>
</reference>
<gene>
    <name evidence="1" type="ORF">NBRC111894_4241</name>
</gene>
<comment type="caution">
    <text evidence="1">The sequence shown here is derived from an EMBL/GenBank/DDBJ whole genome shotgun (WGS) entry which is preliminary data.</text>
</comment>
<keyword evidence="1" id="KW-0347">Helicase</keyword>
<keyword evidence="1" id="KW-0067">ATP-binding</keyword>
<dbReference type="GO" id="GO:0004386">
    <property type="term" value="F:helicase activity"/>
    <property type="evidence" value="ECO:0007669"/>
    <property type="project" value="UniProtKB-KW"/>
</dbReference>
<dbReference type="AlphaFoldDB" id="A0A4Y1ZHS0"/>
<keyword evidence="1" id="KW-0547">Nucleotide-binding</keyword>
<evidence type="ECO:0000313" key="1">
    <source>
        <dbReference type="EMBL" id="GAY78687.1"/>
    </source>
</evidence>
<accession>A0A4Y1ZHS0</accession>
<organism evidence="1 2">
    <name type="scientific">Sporolactobacillus inulinus</name>
    <dbReference type="NCBI Taxonomy" id="2078"/>
    <lineage>
        <taxon>Bacteria</taxon>
        <taxon>Bacillati</taxon>
        <taxon>Bacillota</taxon>
        <taxon>Bacilli</taxon>
        <taxon>Bacillales</taxon>
        <taxon>Sporolactobacillaceae</taxon>
        <taxon>Sporolactobacillus</taxon>
    </lineage>
</organism>
<keyword evidence="1" id="KW-0378">Hydrolase</keyword>
<dbReference type="EMBL" id="BEXB01000057">
    <property type="protein sequence ID" value="GAY78687.1"/>
    <property type="molecule type" value="Genomic_DNA"/>
</dbReference>
<name>A0A4Y1ZHS0_9BACL</name>
<sequence length="348" mass="40145">MKLLKQLKTTFIPEYEVPAVEHLNINGMTGLDMYVLSYLENPTDLKKELSPLLNKYDEWIDKQRNIEVEDNLIKQRDKHIKDMEEAYGRIKEGIDLVCDNDQYFEAFKFANEIMLYQRSFSEASKHYRTTGEHLKKMELKGRWRPFQLAFILLNIKSIIDPNCEERDFVDLLWFPTGGGKTEAYLGLATFVMVLRRLRGVKVGVEGYAGTTIIMRYTLRLLTIQQFQRASALICAAEYLRIQNPKKWGEISFSIGLWVGGGTTPNQLEGDDSAAEALHKLRNNEKVYGGNPIQLHNCPRCGEELTSKSYEISNGVFTIHCENSNCFFIHITYQLILLMKLFTVSVLLF</sequence>